<keyword evidence="5 6" id="KW-0472">Membrane</keyword>
<dbReference type="EMBL" id="JABBVZ010000004">
    <property type="protein sequence ID" value="NMP21133.1"/>
    <property type="molecule type" value="Genomic_DNA"/>
</dbReference>
<comment type="similarity">
    <text evidence="2">Belongs to the UPF0382 family.</text>
</comment>
<proteinExistence type="inferred from homology"/>
<keyword evidence="3 6" id="KW-0812">Transmembrane</keyword>
<dbReference type="RefSeq" id="WP_169096163.1">
    <property type="nucleotide sequence ID" value="NZ_JABBVZ010000004.1"/>
</dbReference>
<feature type="transmembrane region" description="Helical" evidence="6">
    <location>
        <begin position="70"/>
        <end position="88"/>
    </location>
</feature>
<evidence type="ECO:0000256" key="5">
    <source>
        <dbReference type="ARBA" id="ARBA00023136"/>
    </source>
</evidence>
<organism evidence="7 8">
    <name type="scientific">Sulfobacillus harzensis</name>
    <dbReference type="NCBI Taxonomy" id="2729629"/>
    <lineage>
        <taxon>Bacteria</taxon>
        <taxon>Bacillati</taxon>
        <taxon>Bacillota</taxon>
        <taxon>Clostridia</taxon>
        <taxon>Eubacteriales</taxon>
        <taxon>Clostridiales Family XVII. Incertae Sedis</taxon>
        <taxon>Sulfobacillus</taxon>
    </lineage>
</organism>
<gene>
    <name evidence="7" type="ORF">HIJ39_02010</name>
</gene>
<feature type="transmembrane region" description="Helical" evidence="6">
    <location>
        <begin position="94"/>
        <end position="115"/>
    </location>
</feature>
<evidence type="ECO:0000256" key="2">
    <source>
        <dbReference type="ARBA" id="ARBA00009694"/>
    </source>
</evidence>
<dbReference type="AlphaFoldDB" id="A0A7Y0L152"/>
<name>A0A7Y0L152_9FIRM</name>
<protein>
    <submittedName>
        <fullName evidence="7">DUF423 domain-containing protein</fullName>
    </submittedName>
</protein>
<sequence>MRGLEAIGALMAFLAVGLGAFGAHALASRVPAERLKSFQTGVQYHLVHAVGMLVAALLAERLASAATAGWLFFVGILLFSGSLYLLVWQRMPRAIGVLTPLGGLAFLSGWAWLVVSAWR</sequence>
<evidence type="ECO:0000256" key="3">
    <source>
        <dbReference type="ARBA" id="ARBA00022692"/>
    </source>
</evidence>
<dbReference type="InterPro" id="IPR006696">
    <property type="entry name" value="DUF423"/>
</dbReference>
<comment type="caution">
    <text evidence="7">The sequence shown here is derived from an EMBL/GenBank/DDBJ whole genome shotgun (WGS) entry which is preliminary data.</text>
</comment>
<accession>A0A7Y0L152</accession>
<dbReference type="GO" id="GO:0005886">
    <property type="term" value="C:plasma membrane"/>
    <property type="evidence" value="ECO:0007669"/>
    <property type="project" value="TreeGrafter"/>
</dbReference>
<evidence type="ECO:0000256" key="6">
    <source>
        <dbReference type="SAM" id="Phobius"/>
    </source>
</evidence>
<keyword evidence="8" id="KW-1185">Reference proteome</keyword>
<reference evidence="7 8" key="1">
    <citation type="submission" date="2020-04" db="EMBL/GenBank/DDBJ databases">
        <authorList>
            <person name="Zhang R."/>
            <person name="Schippers A."/>
        </authorList>
    </citation>
    <scope>NUCLEOTIDE SEQUENCE [LARGE SCALE GENOMIC DNA]</scope>
    <source>
        <strain evidence="7 8">DSM 109850</strain>
    </source>
</reference>
<feature type="transmembrane region" description="Helical" evidence="6">
    <location>
        <begin position="41"/>
        <end position="58"/>
    </location>
</feature>
<dbReference type="Proteomes" id="UP000533476">
    <property type="component" value="Unassembled WGS sequence"/>
</dbReference>
<comment type="subcellular location">
    <subcellularLocation>
        <location evidence="1">Membrane</location>
        <topology evidence="1">Multi-pass membrane protein</topology>
    </subcellularLocation>
</comment>
<evidence type="ECO:0000256" key="1">
    <source>
        <dbReference type="ARBA" id="ARBA00004141"/>
    </source>
</evidence>
<dbReference type="PANTHER" id="PTHR43461:SF1">
    <property type="entry name" value="TRANSMEMBRANE PROTEIN 256"/>
    <property type="match status" value="1"/>
</dbReference>
<evidence type="ECO:0000313" key="7">
    <source>
        <dbReference type="EMBL" id="NMP21133.1"/>
    </source>
</evidence>
<dbReference type="PANTHER" id="PTHR43461">
    <property type="entry name" value="TRANSMEMBRANE PROTEIN 256"/>
    <property type="match status" value="1"/>
</dbReference>
<evidence type="ECO:0000256" key="4">
    <source>
        <dbReference type="ARBA" id="ARBA00022989"/>
    </source>
</evidence>
<evidence type="ECO:0000313" key="8">
    <source>
        <dbReference type="Proteomes" id="UP000533476"/>
    </source>
</evidence>
<keyword evidence="4 6" id="KW-1133">Transmembrane helix</keyword>
<dbReference type="Pfam" id="PF04241">
    <property type="entry name" value="DUF423"/>
    <property type="match status" value="1"/>
</dbReference>